<evidence type="ECO:0000256" key="6">
    <source>
        <dbReference type="ARBA" id="ARBA00023235"/>
    </source>
</evidence>
<accession>A0A498C4A0</accession>
<keyword evidence="4" id="KW-0698">rRNA processing</keyword>
<evidence type="ECO:0000256" key="3">
    <source>
        <dbReference type="ARBA" id="ARBA00010876"/>
    </source>
</evidence>
<organism evidence="11 12">
    <name type="scientific">Alkalispirillum mobile</name>
    <dbReference type="NCBI Taxonomy" id="85925"/>
    <lineage>
        <taxon>Bacteria</taxon>
        <taxon>Pseudomonadati</taxon>
        <taxon>Pseudomonadota</taxon>
        <taxon>Gammaproteobacteria</taxon>
        <taxon>Chromatiales</taxon>
        <taxon>Ectothiorhodospiraceae</taxon>
        <taxon>Alkalispirillum</taxon>
    </lineage>
</organism>
<dbReference type="InterPro" id="IPR006145">
    <property type="entry name" value="PsdUridine_synth_RsuA/RluA"/>
</dbReference>
<evidence type="ECO:0000256" key="5">
    <source>
        <dbReference type="ARBA" id="ARBA00022884"/>
    </source>
</evidence>
<dbReference type="RefSeq" id="WP_121440873.1">
    <property type="nucleotide sequence ID" value="NZ_RCDA01000001.1"/>
</dbReference>
<dbReference type="EMBL" id="RCDA01000001">
    <property type="protein sequence ID" value="RLK50382.1"/>
    <property type="molecule type" value="Genomic_DNA"/>
</dbReference>
<dbReference type="SUPFAM" id="SSF55174">
    <property type="entry name" value="Alpha-L RNA-binding motif"/>
    <property type="match status" value="1"/>
</dbReference>
<comment type="similarity">
    <text evidence="3 9">Belongs to the pseudouridine synthase RluA family.</text>
</comment>
<dbReference type="Gene3D" id="3.30.2350.10">
    <property type="entry name" value="Pseudouridine synthase"/>
    <property type="match status" value="1"/>
</dbReference>
<comment type="catalytic activity">
    <reaction evidence="9">
        <text>a uridine in RNA = a pseudouridine in RNA</text>
        <dbReference type="Rhea" id="RHEA:48348"/>
        <dbReference type="Rhea" id="RHEA-COMP:12068"/>
        <dbReference type="Rhea" id="RHEA-COMP:12069"/>
        <dbReference type="ChEBI" id="CHEBI:65314"/>
        <dbReference type="ChEBI" id="CHEBI:65315"/>
    </reaction>
</comment>
<evidence type="ECO:0000256" key="7">
    <source>
        <dbReference type="PIRSR" id="PIRSR606225-1"/>
    </source>
</evidence>
<proteinExistence type="inferred from homology"/>
<feature type="active site" evidence="7">
    <location>
        <position position="138"/>
    </location>
</feature>
<dbReference type="GO" id="GO:0000455">
    <property type="term" value="P:enzyme-directed rRNA pseudouridine synthesis"/>
    <property type="evidence" value="ECO:0007669"/>
    <property type="project" value="UniProtKB-ARBA"/>
</dbReference>
<dbReference type="PANTHER" id="PTHR21600">
    <property type="entry name" value="MITOCHONDRIAL RNA PSEUDOURIDINE SYNTHASE"/>
    <property type="match status" value="1"/>
</dbReference>
<dbReference type="InterPro" id="IPR020103">
    <property type="entry name" value="PsdUridine_synth_cat_dom_sf"/>
</dbReference>
<evidence type="ECO:0000313" key="11">
    <source>
        <dbReference type="EMBL" id="RLK50382.1"/>
    </source>
</evidence>
<dbReference type="GO" id="GO:0003723">
    <property type="term" value="F:RNA binding"/>
    <property type="evidence" value="ECO:0007669"/>
    <property type="project" value="UniProtKB-KW"/>
</dbReference>
<gene>
    <name evidence="11" type="ORF">DFR31_0278</name>
</gene>
<evidence type="ECO:0000256" key="8">
    <source>
        <dbReference type="PROSITE-ProRule" id="PRU00182"/>
    </source>
</evidence>
<feature type="domain" description="RNA-binding S4" evidence="10">
    <location>
        <begin position="16"/>
        <end position="77"/>
    </location>
</feature>
<evidence type="ECO:0000313" key="12">
    <source>
        <dbReference type="Proteomes" id="UP000275461"/>
    </source>
</evidence>
<dbReference type="InterPro" id="IPR036986">
    <property type="entry name" value="S4_RNA-bd_sf"/>
</dbReference>
<dbReference type="NCBIfam" id="TIGR00005">
    <property type="entry name" value="rluA_subfam"/>
    <property type="match status" value="1"/>
</dbReference>
<dbReference type="Gene3D" id="3.10.290.10">
    <property type="entry name" value="RNA-binding S4 domain"/>
    <property type="match status" value="1"/>
</dbReference>
<dbReference type="PANTHER" id="PTHR21600:SF92">
    <property type="entry name" value="RIBOSOMAL LARGE SUBUNIT PSEUDOURIDINE SYNTHASE C"/>
    <property type="match status" value="1"/>
</dbReference>
<dbReference type="Pfam" id="PF01479">
    <property type="entry name" value="S4"/>
    <property type="match status" value="1"/>
</dbReference>
<reference evidence="11 12" key="1">
    <citation type="submission" date="2018-10" db="EMBL/GenBank/DDBJ databases">
        <title>Genomic Encyclopedia of Type Strains, Phase IV (KMG-IV): sequencing the most valuable type-strain genomes for metagenomic binning, comparative biology and taxonomic classification.</title>
        <authorList>
            <person name="Goeker M."/>
        </authorList>
    </citation>
    <scope>NUCLEOTIDE SEQUENCE [LARGE SCALE GENOMIC DNA]</scope>
    <source>
        <strain evidence="11 12">DSM 12769</strain>
    </source>
</reference>
<dbReference type="Proteomes" id="UP000275461">
    <property type="component" value="Unassembled WGS sequence"/>
</dbReference>
<dbReference type="InterPro" id="IPR050188">
    <property type="entry name" value="RluA_PseudoU_synthase"/>
</dbReference>
<comment type="caution">
    <text evidence="11">The sequence shown here is derived from an EMBL/GenBank/DDBJ whole genome shotgun (WGS) entry which is preliminary data.</text>
</comment>
<evidence type="ECO:0000256" key="4">
    <source>
        <dbReference type="ARBA" id="ARBA00022552"/>
    </source>
</evidence>
<dbReference type="InterPro" id="IPR002942">
    <property type="entry name" value="S4_RNA-bd"/>
</dbReference>
<evidence type="ECO:0000256" key="9">
    <source>
        <dbReference type="RuleBase" id="RU362028"/>
    </source>
</evidence>
<dbReference type="EC" id="5.4.99.-" evidence="9"/>
<dbReference type="InterPro" id="IPR006225">
    <property type="entry name" value="PsdUridine_synth_RluC/D"/>
</dbReference>
<keyword evidence="5 8" id="KW-0694">RNA-binding</keyword>
<comment type="catalytic activity">
    <reaction evidence="1">
        <text>uridine(955/2504/2580) in 23S rRNA = pseudouridine(955/2504/2580) in 23S rRNA</text>
        <dbReference type="Rhea" id="RHEA:42528"/>
        <dbReference type="Rhea" id="RHEA-COMP:10099"/>
        <dbReference type="Rhea" id="RHEA-COMP:10100"/>
        <dbReference type="ChEBI" id="CHEBI:65314"/>
        <dbReference type="ChEBI" id="CHEBI:65315"/>
        <dbReference type="EC" id="5.4.99.24"/>
    </reaction>
</comment>
<dbReference type="PROSITE" id="PS50889">
    <property type="entry name" value="S4"/>
    <property type="match status" value="1"/>
</dbReference>
<keyword evidence="12" id="KW-1185">Reference proteome</keyword>
<dbReference type="Pfam" id="PF00849">
    <property type="entry name" value="PseudoU_synth_2"/>
    <property type="match status" value="1"/>
</dbReference>
<comment type="function">
    <text evidence="2">Responsible for synthesis of pseudouridine from uracil at positions 955, 2504 and 2580 in 23S ribosomal RNA.</text>
</comment>
<dbReference type="InterPro" id="IPR006224">
    <property type="entry name" value="PsdUridine_synth_RluA-like_CS"/>
</dbReference>
<dbReference type="SMART" id="SM00363">
    <property type="entry name" value="S4"/>
    <property type="match status" value="1"/>
</dbReference>
<evidence type="ECO:0000259" key="10">
    <source>
        <dbReference type="SMART" id="SM00363"/>
    </source>
</evidence>
<name>A0A498C4A0_9GAMM</name>
<evidence type="ECO:0000256" key="1">
    <source>
        <dbReference type="ARBA" id="ARBA00000381"/>
    </source>
</evidence>
<dbReference type="CDD" id="cd00165">
    <property type="entry name" value="S4"/>
    <property type="match status" value="1"/>
</dbReference>
<dbReference type="CDD" id="cd02869">
    <property type="entry name" value="PseudoU_synth_RluA_like"/>
    <property type="match status" value="1"/>
</dbReference>
<dbReference type="PROSITE" id="PS01129">
    <property type="entry name" value="PSI_RLU"/>
    <property type="match status" value="1"/>
</dbReference>
<protein>
    <recommendedName>
        <fullName evidence="9">Pseudouridine synthase</fullName>
        <ecNumber evidence="9">5.4.99.-</ecNumber>
    </recommendedName>
</protein>
<sequence>MSGVKQVRIGPEQAGQRVDNFLMRQLKGVPRSLVYRLLRSGQVRVDGRRVKPPRKLNEGETVRIPPVQTRAARDSQPPEAVQRELGQRILYEDERLLVVDKPSGLAVHGGSGLPWGLIEALRQARPDAQFLELVHRLDRATSGCLMLAKRRSALRDLHQQLREGDVRKRYLALLSGALGRGPVPVEVPLERRSGPAGGVHVSSVGKAARTVFRAVERPAGLTLAEADIATGRTHQIRVHAAHLGLPVAGDDRYGDRAINRDLKRHGLKRLFLHASRLELTLPWSGQPLTMDSPLPPDLQAVLEQLADQPKLIKRKG</sequence>
<keyword evidence="6 9" id="KW-0413">Isomerase</keyword>
<dbReference type="OrthoDB" id="9807829at2"/>
<dbReference type="AlphaFoldDB" id="A0A498C4A0"/>
<evidence type="ECO:0000256" key="2">
    <source>
        <dbReference type="ARBA" id="ARBA00002876"/>
    </source>
</evidence>
<dbReference type="GO" id="GO:0160141">
    <property type="term" value="F:23S rRNA pseudouridine(955/2504/2580) synthase activity"/>
    <property type="evidence" value="ECO:0007669"/>
    <property type="project" value="UniProtKB-EC"/>
</dbReference>
<dbReference type="SUPFAM" id="SSF55120">
    <property type="entry name" value="Pseudouridine synthase"/>
    <property type="match status" value="1"/>
</dbReference>